<dbReference type="AlphaFoldDB" id="A0AAP0J397"/>
<protein>
    <submittedName>
        <fullName evidence="2">Uncharacterized protein</fullName>
    </submittedName>
</protein>
<keyword evidence="3" id="KW-1185">Reference proteome</keyword>
<dbReference type="EMBL" id="JBBNAG010000006">
    <property type="protein sequence ID" value="KAK9125910.1"/>
    <property type="molecule type" value="Genomic_DNA"/>
</dbReference>
<dbReference type="Proteomes" id="UP001419268">
    <property type="component" value="Unassembled WGS sequence"/>
</dbReference>
<accession>A0AAP0J397</accession>
<name>A0AAP0J397_9MAGN</name>
<reference evidence="2 3" key="1">
    <citation type="submission" date="2024-01" db="EMBL/GenBank/DDBJ databases">
        <title>Genome assemblies of Stephania.</title>
        <authorList>
            <person name="Yang L."/>
        </authorList>
    </citation>
    <scope>NUCLEOTIDE SEQUENCE [LARGE SCALE GENOMIC DNA]</scope>
    <source>
        <strain evidence="2">JXDWG</strain>
        <tissue evidence="2">Leaf</tissue>
    </source>
</reference>
<organism evidence="2 3">
    <name type="scientific">Stephania cephalantha</name>
    <dbReference type="NCBI Taxonomy" id="152367"/>
    <lineage>
        <taxon>Eukaryota</taxon>
        <taxon>Viridiplantae</taxon>
        <taxon>Streptophyta</taxon>
        <taxon>Embryophyta</taxon>
        <taxon>Tracheophyta</taxon>
        <taxon>Spermatophyta</taxon>
        <taxon>Magnoliopsida</taxon>
        <taxon>Ranunculales</taxon>
        <taxon>Menispermaceae</taxon>
        <taxon>Menispermoideae</taxon>
        <taxon>Cissampelideae</taxon>
        <taxon>Stephania</taxon>
    </lineage>
</organism>
<gene>
    <name evidence="2" type="ORF">Scep_014756</name>
</gene>
<feature type="compositionally biased region" description="Acidic residues" evidence="1">
    <location>
        <begin position="34"/>
        <end position="59"/>
    </location>
</feature>
<evidence type="ECO:0000313" key="2">
    <source>
        <dbReference type="EMBL" id="KAK9125910.1"/>
    </source>
</evidence>
<evidence type="ECO:0000256" key="1">
    <source>
        <dbReference type="SAM" id="MobiDB-lite"/>
    </source>
</evidence>
<evidence type="ECO:0000313" key="3">
    <source>
        <dbReference type="Proteomes" id="UP001419268"/>
    </source>
</evidence>
<sequence>MLMNQFLLLAQITSNAGSSTSRLKSKDALGAAETENECDIDEVNDNDDDENDENECGME</sequence>
<feature type="region of interest" description="Disordered" evidence="1">
    <location>
        <begin position="16"/>
        <end position="59"/>
    </location>
</feature>
<proteinExistence type="predicted"/>
<comment type="caution">
    <text evidence="2">The sequence shown here is derived from an EMBL/GenBank/DDBJ whole genome shotgun (WGS) entry which is preliminary data.</text>
</comment>